<organism evidence="1 2">
    <name type="scientific">Ancylostoma duodenale</name>
    <dbReference type="NCBI Taxonomy" id="51022"/>
    <lineage>
        <taxon>Eukaryota</taxon>
        <taxon>Metazoa</taxon>
        <taxon>Ecdysozoa</taxon>
        <taxon>Nematoda</taxon>
        <taxon>Chromadorea</taxon>
        <taxon>Rhabditida</taxon>
        <taxon>Rhabditina</taxon>
        <taxon>Rhabditomorpha</taxon>
        <taxon>Strongyloidea</taxon>
        <taxon>Ancylostomatidae</taxon>
        <taxon>Ancylostomatinae</taxon>
        <taxon>Ancylostoma</taxon>
    </lineage>
</organism>
<name>A0A0C2GS60_9BILA</name>
<dbReference type="InterPro" id="IPR038765">
    <property type="entry name" value="Papain-like_cys_pep_sf"/>
</dbReference>
<gene>
    <name evidence="1" type="ORF">ANCDUO_09923</name>
</gene>
<dbReference type="OrthoDB" id="5866884at2759"/>
<proteinExistence type="predicted"/>
<reference evidence="1 2" key="1">
    <citation type="submission" date="2013-12" db="EMBL/GenBank/DDBJ databases">
        <title>Draft genome of the parsitic nematode Ancylostoma duodenale.</title>
        <authorList>
            <person name="Mitreva M."/>
        </authorList>
    </citation>
    <scope>NUCLEOTIDE SEQUENCE [LARGE SCALE GENOMIC DNA]</scope>
    <source>
        <strain evidence="1 2">Zhejiang</strain>
    </source>
</reference>
<feature type="non-terminal residue" evidence="1">
    <location>
        <position position="1"/>
    </location>
</feature>
<protein>
    <submittedName>
        <fullName evidence="1">Uncharacterized protein</fullName>
    </submittedName>
</protein>
<dbReference type="Proteomes" id="UP000054047">
    <property type="component" value="Unassembled WGS sequence"/>
</dbReference>
<dbReference type="AlphaFoldDB" id="A0A0C2GS60"/>
<keyword evidence="2" id="KW-1185">Reference proteome</keyword>
<dbReference type="EMBL" id="KN731572">
    <property type="protein sequence ID" value="KIH59836.1"/>
    <property type="molecule type" value="Genomic_DNA"/>
</dbReference>
<dbReference type="SUPFAM" id="SSF54001">
    <property type="entry name" value="Cysteine proteinases"/>
    <property type="match status" value="1"/>
</dbReference>
<dbReference type="Gene3D" id="3.90.70.10">
    <property type="entry name" value="Cysteine proteinases"/>
    <property type="match status" value="1"/>
</dbReference>
<evidence type="ECO:0000313" key="2">
    <source>
        <dbReference type="Proteomes" id="UP000054047"/>
    </source>
</evidence>
<evidence type="ECO:0000313" key="1">
    <source>
        <dbReference type="EMBL" id="KIH59836.1"/>
    </source>
</evidence>
<sequence length="92" mass="10447">RFNEVLHNLVSPDRDKDTKYGSATKVSVLQALRTAAGKELGSDPDFGSNMQQDAHEFLAKTLEILEKEALRKKRTVLQNNERTRSPHAEVWL</sequence>
<accession>A0A0C2GS60</accession>